<sequence length="155" mass="17367">MSLSIKNQGLILKTVIAATIILITACGICYAEESNGTESSTVEKIEVYHFHPTNGCYTCTNMGNNAEDAVKTYFPDELESKKIVFGHINFQDPANAELVKQYEVTGSSLMIGVYDKDGFHKEENIKVWYLAGKKDESMTYLKELIEKRFAGDFSE</sequence>
<dbReference type="EMBL" id="CP075546">
    <property type="protein sequence ID" value="QVV87812.1"/>
    <property type="molecule type" value="Genomic_DNA"/>
</dbReference>
<accession>A0A8E7AZU8</accession>
<dbReference type="NCBIfam" id="NF040494">
    <property type="entry name" value="nitrored_ArsF"/>
    <property type="match status" value="1"/>
</dbReference>
<evidence type="ECO:0008006" key="3">
    <source>
        <dbReference type="Google" id="ProtNLM"/>
    </source>
</evidence>
<dbReference type="InterPro" id="IPR047698">
    <property type="entry name" value="ArsF-like"/>
</dbReference>
<dbReference type="AlphaFoldDB" id="A0A8E7AZU8"/>
<gene>
    <name evidence="1" type="ORF">KHC33_10710</name>
</gene>
<proteinExistence type="predicted"/>
<keyword evidence="2" id="KW-1185">Reference proteome</keyword>
<dbReference type="PROSITE" id="PS51257">
    <property type="entry name" value="PROKAR_LIPOPROTEIN"/>
    <property type="match status" value="1"/>
</dbReference>
<dbReference type="RefSeq" id="WP_214418631.1">
    <property type="nucleotide sequence ID" value="NZ_CP075546.1"/>
</dbReference>
<organism evidence="1 2">
    <name type="scientific">Methanospirillum purgamenti</name>
    <dbReference type="NCBI Taxonomy" id="2834276"/>
    <lineage>
        <taxon>Archaea</taxon>
        <taxon>Methanobacteriati</taxon>
        <taxon>Methanobacteriota</taxon>
        <taxon>Stenosarchaea group</taxon>
        <taxon>Methanomicrobia</taxon>
        <taxon>Methanomicrobiales</taxon>
        <taxon>Methanospirillaceae</taxon>
        <taxon>Methanospirillum</taxon>
    </lineage>
</organism>
<evidence type="ECO:0000313" key="2">
    <source>
        <dbReference type="Proteomes" id="UP000680656"/>
    </source>
</evidence>
<name>A0A8E7AZU8_9EURY</name>
<dbReference type="KEGG" id="mrtj:KHC33_10710"/>
<dbReference type="Proteomes" id="UP000680656">
    <property type="component" value="Chromosome"/>
</dbReference>
<protein>
    <recommendedName>
        <fullName evidence="3">Thioredoxin family protein</fullName>
    </recommendedName>
</protein>
<dbReference type="GeneID" id="65565391"/>
<evidence type="ECO:0000313" key="1">
    <source>
        <dbReference type="EMBL" id="QVV87812.1"/>
    </source>
</evidence>
<reference evidence="1 2" key="1">
    <citation type="submission" date="2021-05" db="EMBL/GenBank/DDBJ databases">
        <title>A novel Methanospirillum isolate from a pyrite-forming mixed culture.</title>
        <authorList>
            <person name="Bunk B."/>
            <person name="Sproer C."/>
            <person name="Spring S."/>
            <person name="Pester M."/>
        </authorList>
    </citation>
    <scope>NUCLEOTIDE SEQUENCE [LARGE SCALE GENOMIC DNA]</scope>
    <source>
        <strain evidence="1 2">J.3.6.1-F.2.7.3</strain>
    </source>
</reference>